<dbReference type="InterPro" id="IPR045584">
    <property type="entry name" value="Pilin-like"/>
</dbReference>
<dbReference type="Proteomes" id="UP000001029">
    <property type="component" value="Chromosome"/>
</dbReference>
<name>B2KE34_ELUMP</name>
<keyword evidence="1" id="KW-0472">Membrane</keyword>
<reference evidence="2 3" key="1">
    <citation type="journal article" date="2009" name="Appl. Environ. Microbiol.">
        <title>Genomic analysis of 'Elusimicrobium minutum,' the first cultivated representative of the phylum 'Elusimicrobia' (formerly termite group 1).</title>
        <authorList>
            <person name="Herlemann D.P.R."/>
            <person name="Geissinger O."/>
            <person name="Ikeda-Ohtsubo W."/>
            <person name="Kunin V."/>
            <person name="Sun H."/>
            <person name="Lapidus A."/>
            <person name="Hugenholtz P."/>
            <person name="Brune A."/>
        </authorList>
    </citation>
    <scope>NUCLEOTIDE SEQUENCE [LARGE SCALE GENOMIC DNA]</scope>
    <source>
        <strain evidence="2 3">Pei191</strain>
    </source>
</reference>
<dbReference type="InterPro" id="IPR012902">
    <property type="entry name" value="N_methyl_site"/>
</dbReference>
<keyword evidence="1" id="KW-1133">Transmembrane helix</keyword>
<dbReference type="RefSeq" id="WP_012415395.1">
    <property type="nucleotide sequence ID" value="NC_010644.1"/>
</dbReference>
<accession>B2KE34</accession>
<gene>
    <name evidence="2" type="ordered locus">Emin_1230</name>
</gene>
<protein>
    <submittedName>
        <fullName evidence="2">PilE-like protein</fullName>
    </submittedName>
</protein>
<proteinExistence type="predicted"/>
<dbReference type="NCBIfam" id="TIGR02532">
    <property type="entry name" value="IV_pilin_GFxxxE"/>
    <property type="match status" value="1"/>
</dbReference>
<dbReference type="PROSITE" id="PS00409">
    <property type="entry name" value="PROKAR_NTER_METHYL"/>
    <property type="match status" value="1"/>
</dbReference>
<organism evidence="2 3">
    <name type="scientific">Elusimicrobium minutum (strain Pei191)</name>
    <dbReference type="NCBI Taxonomy" id="445932"/>
    <lineage>
        <taxon>Bacteria</taxon>
        <taxon>Pseudomonadati</taxon>
        <taxon>Elusimicrobiota</taxon>
        <taxon>Elusimicrobia</taxon>
        <taxon>Elusimicrobiales</taxon>
        <taxon>Elusimicrobiaceae</taxon>
        <taxon>Elusimicrobium</taxon>
    </lineage>
</organism>
<dbReference type="OrthoDB" id="8592370at2"/>
<evidence type="ECO:0000313" key="3">
    <source>
        <dbReference type="Proteomes" id="UP000001029"/>
    </source>
</evidence>
<dbReference type="AlphaFoldDB" id="B2KE34"/>
<dbReference type="HOGENOM" id="CLU_091705_3_0_0"/>
<keyword evidence="1" id="KW-0812">Transmembrane</keyword>
<dbReference type="Gene3D" id="3.30.700.10">
    <property type="entry name" value="Glycoprotein, Type 4 Pilin"/>
    <property type="match status" value="1"/>
</dbReference>
<dbReference type="Pfam" id="PF07963">
    <property type="entry name" value="N_methyl"/>
    <property type="match status" value="1"/>
</dbReference>
<evidence type="ECO:0000256" key="1">
    <source>
        <dbReference type="SAM" id="Phobius"/>
    </source>
</evidence>
<keyword evidence="3" id="KW-1185">Reference proteome</keyword>
<sequence>MKKGFTLIELLVVVTIIAILAFIGIPQYNLTIEKAKAAEVLKLSRDIYDSAERYAFRNNLSSAQATDISLLDITTAGDITKTTNLNDTLTNYAGYVGSSTTRVVNSVYKLLPATVEGTRTSGFGTYKIVIPRPGSGAANVGAVQCWAQTGTDAKKICMGLGESRLPTTTNGSFTVFYL</sequence>
<feature type="transmembrane region" description="Helical" evidence="1">
    <location>
        <begin position="7"/>
        <end position="25"/>
    </location>
</feature>
<dbReference type="STRING" id="445932.Emin_1230"/>
<dbReference type="SUPFAM" id="SSF54523">
    <property type="entry name" value="Pili subunits"/>
    <property type="match status" value="1"/>
</dbReference>
<evidence type="ECO:0000313" key="2">
    <source>
        <dbReference type="EMBL" id="ACC98780.1"/>
    </source>
</evidence>
<dbReference type="KEGG" id="emi:Emin_1230"/>
<dbReference type="EMBL" id="CP001055">
    <property type="protein sequence ID" value="ACC98780.1"/>
    <property type="molecule type" value="Genomic_DNA"/>
</dbReference>